<dbReference type="PROSITE" id="PS50082">
    <property type="entry name" value="WD_REPEATS_2"/>
    <property type="match status" value="5"/>
</dbReference>
<dbReference type="OrthoDB" id="284782at2759"/>
<dbReference type="STRING" id="307972.A0A2G8LEC1"/>
<dbReference type="FunFam" id="2.130.10.10:FF:000136">
    <property type="entry name" value="Probable cytosolic iron-sulfur protein assembly protein CIAO1"/>
    <property type="match status" value="1"/>
</dbReference>
<dbReference type="Gene3D" id="2.130.10.10">
    <property type="entry name" value="YVTN repeat-like/Quinoprotein amine dehydrogenase"/>
    <property type="match status" value="1"/>
</dbReference>
<evidence type="ECO:0000256" key="3">
    <source>
        <dbReference type="ARBA" id="ARBA00060126"/>
    </source>
</evidence>
<dbReference type="PANTHER" id="PTHR19920">
    <property type="entry name" value="WD40 PROTEIN CIAO1"/>
    <property type="match status" value="1"/>
</dbReference>
<comment type="caution">
    <text evidence="6">The sequence shown here is derived from an EMBL/GenBank/DDBJ whole genome shotgun (WGS) entry which is preliminary data.</text>
</comment>
<dbReference type="InterPro" id="IPR001680">
    <property type="entry name" value="WD40_rpt"/>
</dbReference>
<feature type="repeat" description="WD" evidence="5">
    <location>
        <begin position="19"/>
        <end position="60"/>
    </location>
</feature>
<comment type="function">
    <text evidence="4">Essential component of the cytosolic iron-sulfur (Fe/S) protein assembly machinery. Required for the maturation of extramitochondrial Fe/S proteins.</text>
</comment>
<dbReference type="CDD" id="cd00200">
    <property type="entry name" value="WD40"/>
    <property type="match status" value="1"/>
</dbReference>
<evidence type="ECO:0000256" key="5">
    <source>
        <dbReference type="PROSITE-ProRule" id="PRU00221"/>
    </source>
</evidence>
<feature type="repeat" description="WD" evidence="5">
    <location>
        <begin position="63"/>
        <end position="104"/>
    </location>
</feature>
<evidence type="ECO:0000313" key="6">
    <source>
        <dbReference type="EMBL" id="PIK58567.1"/>
    </source>
</evidence>
<comment type="function">
    <text evidence="3">Key component of the cytosolic iron-sulfur protein assembly (CIA) complex, a multiprotein complex that mediates the incorporation of iron-sulfur cluster into extramitochondrial Fe/S proteins. As a CIA complex component, interacts specifically with CIAO2A or CIAO2B and MMS19 to assist different branches of iron-sulfur protein assembly, depending of its interactors. The complex CIAO1:CIAO2B:MMS19 binds to and facilitates the assembly of most cytosolic-nuclear Fe/S proteins. CIAO1:CIAO2A specifically matures ACO1 and stabilizes IREB2. Seems to specifically modulate the transactivation activity of WT1. As part of the mitotic spindle-associated MMXD complex it may play a role in chromosome segregation.</text>
</comment>
<evidence type="ECO:0000256" key="4">
    <source>
        <dbReference type="HAMAP-Rule" id="MF_03037"/>
    </source>
</evidence>
<organism evidence="6 7">
    <name type="scientific">Stichopus japonicus</name>
    <name type="common">Sea cucumber</name>
    <dbReference type="NCBI Taxonomy" id="307972"/>
    <lineage>
        <taxon>Eukaryota</taxon>
        <taxon>Metazoa</taxon>
        <taxon>Echinodermata</taxon>
        <taxon>Eleutherozoa</taxon>
        <taxon>Echinozoa</taxon>
        <taxon>Holothuroidea</taxon>
        <taxon>Aspidochirotacea</taxon>
        <taxon>Aspidochirotida</taxon>
        <taxon>Stichopodidae</taxon>
        <taxon>Apostichopus</taxon>
    </lineage>
</organism>
<dbReference type="GO" id="GO:0097361">
    <property type="term" value="C:cytosolic [4Fe-4S] assembly targeting complex"/>
    <property type="evidence" value="ECO:0007669"/>
    <property type="project" value="InterPro"/>
</dbReference>
<gene>
    <name evidence="6" type="ORF">BSL78_04473</name>
</gene>
<feature type="repeat" description="WD" evidence="5">
    <location>
        <begin position="153"/>
        <end position="185"/>
    </location>
</feature>
<dbReference type="GO" id="GO:0016226">
    <property type="term" value="P:iron-sulfur cluster assembly"/>
    <property type="evidence" value="ECO:0007669"/>
    <property type="project" value="UniProtKB-UniRule"/>
</dbReference>
<dbReference type="InterPro" id="IPR020472">
    <property type="entry name" value="WD40_PAC1"/>
</dbReference>
<dbReference type="Proteomes" id="UP000230750">
    <property type="component" value="Unassembled WGS sequence"/>
</dbReference>
<evidence type="ECO:0000313" key="7">
    <source>
        <dbReference type="Proteomes" id="UP000230750"/>
    </source>
</evidence>
<proteinExistence type="inferred from homology"/>
<dbReference type="SMART" id="SM00320">
    <property type="entry name" value="WD40"/>
    <property type="match status" value="6"/>
</dbReference>
<dbReference type="EMBL" id="MRZV01000108">
    <property type="protein sequence ID" value="PIK58567.1"/>
    <property type="molecule type" value="Genomic_DNA"/>
</dbReference>
<protein>
    <recommendedName>
        <fullName evidence="4">Probable cytosolic iron-sulfur protein assembly protein CIAO1 homolog</fullName>
    </recommendedName>
</protein>
<feature type="repeat" description="WD" evidence="5">
    <location>
        <begin position="109"/>
        <end position="140"/>
    </location>
</feature>
<accession>A0A2G8LEC1</accession>
<dbReference type="InterPro" id="IPR036322">
    <property type="entry name" value="WD40_repeat_dom_sf"/>
</dbReference>
<keyword evidence="7" id="KW-1185">Reference proteome</keyword>
<dbReference type="Pfam" id="PF00400">
    <property type="entry name" value="WD40"/>
    <property type="match status" value="6"/>
</dbReference>
<dbReference type="PRINTS" id="PR00320">
    <property type="entry name" value="GPROTEINBRPT"/>
</dbReference>
<dbReference type="HAMAP" id="MF_03037">
    <property type="entry name" value="ciao1"/>
    <property type="match status" value="1"/>
</dbReference>
<dbReference type="InterPro" id="IPR028608">
    <property type="entry name" value="CIAO1/Cia1"/>
</dbReference>
<evidence type="ECO:0000256" key="2">
    <source>
        <dbReference type="ARBA" id="ARBA00022737"/>
    </source>
</evidence>
<dbReference type="PROSITE" id="PS00678">
    <property type="entry name" value="WD_REPEATS_1"/>
    <property type="match status" value="1"/>
</dbReference>
<keyword evidence="1 5" id="KW-0853">WD repeat</keyword>
<sequence>MQAVSHVYGNSWVCKTILTDSHNRTIRRVAWSPCGQFLASASFDATTCIWDRRSGEFECTATLEGHENEVKSVTWAPSGNFLATCSRDKSVWVWDVDQEDDDFQCAGVLTSHSEDVKNVRWHPEKEVLASCSYDNSLRLFHEDDDDWISFAKLEGHESTVWDFTFNKTGNRIASCSDDKSIKIWQEYLPGNDEGIATPEGVSKWKCVCTLSGHHHRAVYSIDWCHLTGMIATACGDDAVRIFLEDGTSLDQRNEPSFYPINIKHQAHREDVNCVSWNPTEAGLLASCGDDGSIKLWKVPTN</sequence>
<comment type="similarity">
    <text evidence="4">Belongs to the WD repeat CIA1 family.</text>
</comment>
<dbReference type="InterPro" id="IPR015943">
    <property type="entry name" value="WD40/YVTN_repeat-like_dom_sf"/>
</dbReference>
<dbReference type="SUPFAM" id="SSF50978">
    <property type="entry name" value="WD40 repeat-like"/>
    <property type="match status" value="1"/>
</dbReference>
<dbReference type="InterPro" id="IPR019775">
    <property type="entry name" value="WD40_repeat_CS"/>
</dbReference>
<reference evidence="6 7" key="1">
    <citation type="journal article" date="2017" name="PLoS Biol.">
        <title>The sea cucumber genome provides insights into morphological evolution and visceral regeneration.</title>
        <authorList>
            <person name="Zhang X."/>
            <person name="Sun L."/>
            <person name="Yuan J."/>
            <person name="Sun Y."/>
            <person name="Gao Y."/>
            <person name="Zhang L."/>
            <person name="Li S."/>
            <person name="Dai H."/>
            <person name="Hamel J.F."/>
            <person name="Liu C."/>
            <person name="Yu Y."/>
            <person name="Liu S."/>
            <person name="Lin W."/>
            <person name="Guo K."/>
            <person name="Jin S."/>
            <person name="Xu P."/>
            <person name="Storey K.B."/>
            <person name="Huan P."/>
            <person name="Zhang T."/>
            <person name="Zhou Y."/>
            <person name="Zhang J."/>
            <person name="Lin C."/>
            <person name="Li X."/>
            <person name="Xing L."/>
            <person name="Huo D."/>
            <person name="Sun M."/>
            <person name="Wang L."/>
            <person name="Mercier A."/>
            <person name="Li F."/>
            <person name="Yang H."/>
            <person name="Xiang J."/>
        </authorList>
    </citation>
    <scope>NUCLEOTIDE SEQUENCE [LARGE SCALE GENOMIC DNA]</scope>
    <source>
        <strain evidence="6">Shaxun</strain>
        <tissue evidence="6">Muscle</tissue>
    </source>
</reference>
<dbReference type="PANTHER" id="PTHR19920:SF0">
    <property type="entry name" value="CYTOSOLIC IRON-SULFUR PROTEIN ASSEMBLY PROTEIN CIAO1-RELATED"/>
    <property type="match status" value="1"/>
</dbReference>
<keyword evidence="2" id="KW-0677">Repeat</keyword>
<dbReference type="PROSITE" id="PS50294">
    <property type="entry name" value="WD_REPEATS_REGION"/>
    <property type="match status" value="5"/>
</dbReference>
<evidence type="ECO:0000256" key="1">
    <source>
        <dbReference type="ARBA" id="ARBA00022574"/>
    </source>
</evidence>
<feature type="repeat" description="WD" evidence="5">
    <location>
        <begin position="264"/>
        <end position="301"/>
    </location>
</feature>
<dbReference type="AlphaFoldDB" id="A0A2G8LEC1"/>
<name>A0A2G8LEC1_STIJA</name>